<reference evidence="2" key="1">
    <citation type="submission" date="2019-04" db="EMBL/GenBank/DDBJ databases">
        <authorList>
            <person name="Melise S."/>
            <person name="Noan J."/>
            <person name="Okalmin O."/>
        </authorList>
    </citation>
    <scope>NUCLEOTIDE SEQUENCE</scope>
    <source>
        <strain evidence="2">FN9</strain>
    </source>
</reference>
<proteinExistence type="predicted"/>
<dbReference type="Proteomes" id="UP000746612">
    <property type="component" value="Unassembled WGS sequence"/>
</dbReference>
<dbReference type="EMBL" id="CAJPIJ010000172">
    <property type="protein sequence ID" value="CAG2002426.1"/>
    <property type="molecule type" value="Genomic_DNA"/>
</dbReference>
<sequence length="280" mass="31838">MGNTEIIVHVQLRLNQQKPNDPNGQRTNCRRDLFIAERLAKTDRQLEAGATPTESWISDRDIIQDRWRNKMGVCDARTAQRRADRRSSWRKFHHELKPLTLAGNVMWNLDLVVEKSNPQVPCLSWNDISIVASHRIVSHLSDSVTNVDLNGECNFDQLACQTQTQPPRPKPRPQTQTQNPGLSLTWYQTKFTSFFLIYRTQVYLCLSPVADPFEPRNATMPAGVPAVSVHLGRAPLVPCRNPIQNVFFWGLRERLSDYPSSGGGPNTSRPRAIFTTIVQL</sequence>
<dbReference type="EMBL" id="CAAKMV010000146">
    <property type="protein sequence ID" value="VIO60663.1"/>
    <property type="molecule type" value="Genomic_DNA"/>
</dbReference>
<evidence type="ECO:0000313" key="2">
    <source>
        <dbReference type="EMBL" id="VIO60663.1"/>
    </source>
</evidence>
<protein>
    <submittedName>
        <fullName evidence="2">Uncharacterized protein</fullName>
    </submittedName>
</protein>
<gene>
    <name evidence="2" type="ORF">FUG_LOCUS407442</name>
    <name evidence="1" type="ORF">MDCFG202_LOCUS475881</name>
</gene>
<organism evidence="2">
    <name type="scientific">Gibberella zeae</name>
    <name type="common">Wheat head blight fungus</name>
    <name type="synonym">Fusarium graminearum</name>
    <dbReference type="NCBI Taxonomy" id="5518"/>
    <lineage>
        <taxon>Eukaryota</taxon>
        <taxon>Fungi</taxon>
        <taxon>Dikarya</taxon>
        <taxon>Ascomycota</taxon>
        <taxon>Pezizomycotina</taxon>
        <taxon>Sordariomycetes</taxon>
        <taxon>Hypocreomycetidae</taxon>
        <taxon>Hypocreales</taxon>
        <taxon>Nectriaceae</taxon>
        <taxon>Fusarium</taxon>
    </lineage>
</organism>
<name>A0A4E9ECB4_GIBZA</name>
<evidence type="ECO:0000313" key="1">
    <source>
        <dbReference type="EMBL" id="CAG2002426.1"/>
    </source>
</evidence>
<accession>A0A4E9ECB4</accession>
<reference evidence="1" key="2">
    <citation type="submission" date="2021-03" db="EMBL/GenBank/DDBJ databases">
        <authorList>
            <person name="Alouane T."/>
            <person name="Langin T."/>
            <person name="Bonhomme L."/>
        </authorList>
    </citation>
    <scope>NUCLEOTIDE SEQUENCE</scope>
    <source>
        <strain evidence="1">MDC_Fg202</strain>
    </source>
</reference>
<dbReference type="AlphaFoldDB" id="A0A4E9ECB4"/>